<evidence type="ECO:0000256" key="6">
    <source>
        <dbReference type="ARBA" id="ARBA00034125"/>
    </source>
</evidence>
<dbReference type="InterPro" id="IPR050539">
    <property type="entry name" value="ThrE_Dicarb/AminoAcid_Exp"/>
</dbReference>
<organism evidence="9 10">
    <name type="scientific">Absicoccus porci</name>
    <dbReference type="NCBI Taxonomy" id="2486576"/>
    <lineage>
        <taxon>Bacteria</taxon>
        <taxon>Bacillati</taxon>
        <taxon>Bacillota</taxon>
        <taxon>Erysipelotrichia</taxon>
        <taxon>Erysipelotrichales</taxon>
        <taxon>Erysipelotrichaceae</taxon>
        <taxon>Absicoccus</taxon>
    </lineage>
</organism>
<keyword evidence="4 7" id="KW-1133">Transmembrane helix</keyword>
<keyword evidence="5 7" id="KW-0472">Membrane</keyword>
<evidence type="ECO:0000313" key="9">
    <source>
        <dbReference type="EMBL" id="RNM30214.1"/>
    </source>
</evidence>
<dbReference type="PANTHER" id="PTHR34390:SF2">
    <property type="entry name" value="SUCCINATE TRANSPORTER SUBUNIT YJJP-RELATED"/>
    <property type="match status" value="1"/>
</dbReference>
<feature type="transmembrane region" description="Helical" evidence="7">
    <location>
        <begin position="225"/>
        <end position="249"/>
    </location>
</feature>
<evidence type="ECO:0000259" key="8">
    <source>
        <dbReference type="Pfam" id="PF06738"/>
    </source>
</evidence>
<evidence type="ECO:0000256" key="7">
    <source>
        <dbReference type="SAM" id="Phobius"/>
    </source>
</evidence>
<feature type="transmembrane region" description="Helical" evidence="7">
    <location>
        <begin position="166"/>
        <end position="188"/>
    </location>
</feature>
<dbReference type="PANTHER" id="PTHR34390">
    <property type="entry name" value="UPF0442 PROTEIN YJJB-RELATED"/>
    <property type="match status" value="1"/>
</dbReference>
<evidence type="ECO:0000256" key="5">
    <source>
        <dbReference type="ARBA" id="ARBA00023136"/>
    </source>
</evidence>
<dbReference type="OrthoDB" id="9813917at2"/>
<dbReference type="Pfam" id="PF06738">
    <property type="entry name" value="ThrE"/>
    <property type="match status" value="1"/>
</dbReference>
<comment type="similarity">
    <text evidence="6">Belongs to the ThrE exporter (TC 2.A.79) family.</text>
</comment>
<feature type="transmembrane region" description="Helical" evidence="7">
    <location>
        <begin position="121"/>
        <end position="154"/>
    </location>
</feature>
<keyword evidence="2" id="KW-1003">Cell membrane</keyword>
<proteinExistence type="inferred from homology"/>
<dbReference type="GO" id="GO:0022857">
    <property type="term" value="F:transmembrane transporter activity"/>
    <property type="evidence" value="ECO:0007669"/>
    <property type="project" value="InterPro"/>
</dbReference>
<dbReference type="Proteomes" id="UP000276568">
    <property type="component" value="Unassembled WGS sequence"/>
</dbReference>
<feature type="transmembrane region" description="Helical" evidence="7">
    <location>
        <begin position="194"/>
        <end position="213"/>
    </location>
</feature>
<dbReference type="AlphaFoldDB" id="A0A3N0HZP6"/>
<dbReference type="GO" id="GO:0005886">
    <property type="term" value="C:plasma membrane"/>
    <property type="evidence" value="ECO:0007669"/>
    <property type="project" value="UniProtKB-SubCell"/>
</dbReference>
<comment type="subcellular location">
    <subcellularLocation>
        <location evidence="1">Cell membrane</location>
        <topology evidence="1">Multi-pass membrane protein</topology>
    </subcellularLocation>
</comment>
<evidence type="ECO:0000313" key="10">
    <source>
        <dbReference type="Proteomes" id="UP000276568"/>
    </source>
</evidence>
<name>A0A3N0HZP6_9FIRM</name>
<accession>A0A3N0HZP6</accession>
<reference evidence="9 10" key="1">
    <citation type="submission" date="2018-11" db="EMBL/GenBank/DDBJ databases">
        <title>Clostridium sp. nov., a member of the family Erysipelotrichaceae isolated from pig faeces.</title>
        <authorList>
            <person name="Chang Y.-H."/>
        </authorList>
    </citation>
    <scope>NUCLEOTIDE SEQUENCE [LARGE SCALE GENOMIC DNA]</scope>
    <source>
        <strain evidence="9 10">YH-panp20</strain>
    </source>
</reference>
<dbReference type="InterPro" id="IPR010619">
    <property type="entry name" value="ThrE-like_N"/>
</dbReference>
<evidence type="ECO:0000256" key="1">
    <source>
        <dbReference type="ARBA" id="ARBA00004651"/>
    </source>
</evidence>
<dbReference type="EMBL" id="RJQC01000002">
    <property type="protein sequence ID" value="RNM30214.1"/>
    <property type="molecule type" value="Genomic_DNA"/>
</dbReference>
<dbReference type="GO" id="GO:0015744">
    <property type="term" value="P:succinate transport"/>
    <property type="evidence" value="ECO:0007669"/>
    <property type="project" value="TreeGrafter"/>
</dbReference>
<evidence type="ECO:0000256" key="4">
    <source>
        <dbReference type="ARBA" id="ARBA00022989"/>
    </source>
</evidence>
<sequence length="250" mass="27793">MENTANQYLTIAMDVGEKLLQYGAETNRTEDSIRRICIAYGATRVDVFSITVNIETTMHIGYDTYTQTRRIQNTTMDIDKLSALNELSRYICKNKPPLVVVEKRLNNIEEIQNYPYSLQVFAYALISGSFCVFFGGNFHDMIAAAIIGALLKPIESGIKKYSNNRIFIPLVWSLCGGLLNAFFLHIGIGDHYDLIAIGNIMILIPGTAFTNALRDLFIGDSITGVIHIVEAILVAISIALGFVCIHSFLL</sequence>
<dbReference type="RefSeq" id="WP_128520143.1">
    <property type="nucleotide sequence ID" value="NZ_CAUWBR010000035.1"/>
</dbReference>
<feature type="domain" description="Threonine/serine exporter-like N-terminal" evidence="8">
    <location>
        <begin position="11"/>
        <end position="246"/>
    </location>
</feature>
<keyword evidence="10" id="KW-1185">Reference proteome</keyword>
<protein>
    <submittedName>
        <fullName evidence="9">Threonine/serine exporter</fullName>
    </submittedName>
</protein>
<keyword evidence="3 7" id="KW-0812">Transmembrane</keyword>
<gene>
    <name evidence="9" type="ORF">EDX97_05285</name>
</gene>
<evidence type="ECO:0000256" key="3">
    <source>
        <dbReference type="ARBA" id="ARBA00022692"/>
    </source>
</evidence>
<evidence type="ECO:0000256" key="2">
    <source>
        <dbReference type="ARBA" id="ARBA00022475"/>
    </source>
</evidence>
<comment type="caution">
    <text evidence="9">The sequence shown here is derived from an EMBL/GenBank/DDBJ whole genome shotgun (WGS) entry which is preliminary data.</text>
</comment>